<accession>A0A7W7FS58</accession>
<sequence>MRRLWLSLLVLRGLTLLWLRRLLLRMAAVLRSTRLLLHRLGRLRMLLHRLPLMRVTHRLRRLRVRRWLPVLHRLRGLVPVRRPRHRWHGLRPVTLGTLVQVWGLPVLWAVPCLHGLDRLR</sequence>
<dbReference type="EMBL" id="JACHMH010000001">
    <property type="protein sequence ID" value="MBB4675817.1"/>
    <property type="molecule type" value="Genomic_DNA"/>
</dbReference>
<protein>
    <submittedName>
        <fullName evidence="1">Uncharacterized protein</fullName>
    </submittedName>
</protein>
<evidence type="ECO:0000313" key="1">
    <source>
        <dbReference type="EMBL" id="MBB4675817.1"/>
    </source>
</evidence>
<dbReference type="RefSeq" id="WP_185001726.1">
    <property type="nucleotide sequence ID" value="NZ_BAAAUI010000022.1"/>
</dbReference>
<proteinExistence type="predicted"/>
<keyword evidence="2" id="KW-1185">Reference proteome</keyword>
<comment type="caution">
    <text evidence="1">The sequence shown here is derived from an EMBL/GenBank/DDBJ whole genome shotgun (WGS) entry which is preliminary data.</text>
</comment>
<reference evidence="1 2" key="1">
    <citation type="submission" date="2020-08" db="EMBL/GenBank/DDBJ databases">
        <title>Sequencing the genomes of 1000 actinobacteria strains.</title>
        <authorList>
            <person name="Klenk H.-P."/>
        </authorList>
    </citation>
    <scope>NUCLEOTIDE SEQUENCE [LARGE SCALE GENOMIC DNA]</scope>
    <source>
        <strain evidence="1 2">DSM 44230</strain>
    </source>
</reference>
<organism evidence="1 2">
    <name type="scientific">Crossiella cryophila</name>
    <dbReference type="NCBI Taxonomy" id="43355"/>
    <lineage>
        <taxon>Bacteria</taxon>
        <taxon>Bacillati</taxon>
        <taxon>Actinomycetota</taxon>
        <taxon>Actinomycetes</taxon>
        <taxon>Pseudonocardiales</taxon>
        <taxon>Pseudonocardiaceae</taxon>
        <taxon>Crossiella</taxon>
    </lineage>
</organism>
<evidence type="ECO:0000313" key="2">
    <source>
        <dbReference type="Proteomes" id="UP000533598"/>
    </source>
</evidence>
<dbReference type="Proteomes" id="UP000533598">
    <property type="component" value="Unassembled WGS sequence"/>
</dbReference>
<gene>
    <name evidence="1" type="ORF">HNR67_001935</name>
</gene>
<name>A0A7W7FS58_9PSEU</name>
<dbReference type="AlphaFoldDB" id="A0A7W7FS58"/>